<dbReference type="STRING" id="49451.A0A314KXX6"/>
<evidence type="ECO:0000256" key="1">
    <source>
        <dbReference type="SAM" id="SignalP"/>
    </source>
</evidence>
<keyword evidence="1" id="KW-0732">Signal</keyword>
<keyword evidence="3" id="KW-1185">Reference proteome</keyword>
<reference evidence="2" key="1">
    <citation type="submission" date="2016-11" db="EMBL/GenBank/DDBJ databases">
        <title>The genome of Nicotiana attenuata.</title>
        <authorList>
            <person name="Xu S."/>
            <person name="Brockmoeller T."/>
            <person name="Gaquerel E."/>
            <person name="Navarro A."/>
            <person name="Kuhl H."/>
            <person name="Gase K."/>
            <person name="Ling Z."/>
            <person name="Zhou W."/>
            <person name="Kreitzer C."/>
            <person name="Stanke M."/>
            <person name="Tang H."/>
            <person name="Lyons E."/>
            <person name="Pandey P."/>
            <person name="Pandey S.P."/>
            <person name="Timmermann B."/>
            <person name="Baldwin I.T."/>
        </authorList>
    </citation>
    <scope>NUCLEOTIDE SEQUENCE [LARGE SCALE GENOMIC DNA]</scope>
    <source>
        <strain evidence="2">UT</strain>
    </source>
</reference>
<evidence type="ECO:0000313" key="2">
    <source>
        <dbReference type="EMBL" id="OIT33857.1"/>
    </source>
</evidence>
<dbReference type="Proteomes" id="UP000187609">
    <property type="component" value="Unassembled WGS sequence"/>
</dbReference>
<gene>
    <name evidence="2" type="ORF">A4A49_06030</name>
</gene>
<feature type="signal peptide" evidence="1">
    <location>
        <begin position="1"/>
        <end position="18"/>
    </location>
</feature>
<feature type="chain" id="PRO_5016233860" evidence="1">
    <location>
        <begin position="19"/>
        <end position="99"/>
    </location>
</feature>
<evidence type="ECO:0000313" key="3">
    <source>
        <dbReference type="Proteomes" id="UP000187609"/>
    </source>
</evidence>
<organism evidence="2 3">
    <name type="scientific">Nicotiana attenuata</name>
    <name type="common">Coyote tobacco</name>
    <dbReference type="NCBI Taxonomy" id="49451"/>
    <lineage>
        <taxon>Eukaryota</taxon>
        <taxon>Viridiplantae</taxon>
        <taxon>Streptophyta</taxon>
        <taxon>Embryophyta</taxon>
        <taxon>Tracheophyta</taxon>
        <taxon>Spermatophyta</taxon>
        <taxon>Magnoliopsida</taxon>
        <taxon>eudicotyledons</taxon>
        <taxon>Gunneridae</taxon>
        <taxon>Pentapetalae</taxon>
        <taxon>asterids</taxon>
        <taxon>lamiids</taxon>
        <taxon>Solanales</taxon>
        <taxon>Solanaceae</taxon>
        <taxon>Nicotianoideae</taxon>
        <taxon>Nicotianeae</taxon>
        <taxon>Nicotiana</taxon>
    </lineage>
</organism>
<proteinExistence type="predicted"/>
<accession>A0A314KXX6</accession>
<comment type="caution">
    <text evidence="2">The sequence shown here is derived from an EMBL/GenBank/DDBJ whole genome shotgun (WGS) entry which is preliminary data.</text>
</comment>
<dbReference type="Gramene" id="OIT33857">
    <property type="protein sequence ID" value="OIT33857"/>
    <property type="gene ID" value="A4A49_06030"/>
</dbReference>
<sequence length="99" mass="11319">MLAVLLFFVLSFLALVDSNCSRFQEWWSPDAITYDFNMQIAIHFVRQAQSLNQRCTRGFLLLQGLTIGRLPTFTDLGKSFGRPAVIEDNLVYQMAKKGK</sequence>
<dbReference type="AlphaFoldDB" id="A0A314KXX6"/>
<protein>
    <submittedName>
        <fullName evidence="2">Uncharacterized protein</fullName>
    </submittedName>
</protein>
<name>A0A314KXX6_NICAT</name>
<dbReference type="EMBL" id="MJEQ01000812">
    <property type="protein sequence ID" value="OIT33857.1"/>
    <property type="molecule type" value="Genomic_DNA"/>
</dbReference>